<protein>
    <submittedName>
        <fullName evidence="1">Uncharacterized protein</fullName>
    </submittedName>
</protein>
<reference evidence="2" key="2">
    <citation type="submission" date="2015-01" db="EMBL/GenBank/DDBJ databases">
        <title>Evolutionary Origins and Diversification of the Mycorrhizal Mutualists.</title>
        <authorList>
            <consortium name="DOE Joint Genome Institute"/>
            <consortium name="Mycorrhizal Genomics Consortium"/>
            <person name="Kohler A."/>
            <person name="Kuo A."/>
            <person name="Nagy L.G."/>
            <person name="Floudas D."/>
            <person name="Copeland A."/>
            <person name="Barry K.W."/>
            <person name="Cichocki N."/>
            <person name="Veneault-Fourrey C."/>
            <person name="LaButti K."/>
            <person name="Lindquist E.A."/>
            <person name="Lipzen A."/>
            <person name="Lundell T."/>
            <person name="Morin E."/>
            <person name="Murat C."/>
            <person name="Riley R."/>
            <person name="Ohm R."/>
            <person name="Sun H."/>
            <person name="Tunlid A."/>
            <person name="Henrissat B."/>
            <person name="Grigoriev I.V."/>
            <person name="Hibbett D.S."/>
            <person name="Martin F."/>
        </authorList>
    </citation>
    <scope>NUCLEOTIDE SEQUENCE [LARGE SCALE GENOMIC DNA]</scope>
    <source>
        <strain evidence="2">F 1598</strain>
    </source>
</reference>
<reference evidence="1 2" key="1">
    <citation type="submission" date="2014-04" db="EMBL/GenBank/DDBJ databases">
        <authorList>
            <consortium name="DOE Joint Genome Institute"/>
            <person name="Kuo A."/>
            <person name="Tarkka M."/>
            <person name="Buscot F."/>
            <person name="Kohler A."/>
            <person name="Nagy L.G."/>
            <person name="Floudas D."/>
            <person name="Copeland A."/>
            <person name="Barry K.W."/>
            <person name="Cichocki N."/>
            <person name="Veneault-Fourrey C."/>
            <person name="LaButti K."/>
            <person name="Lindquist E.A."/>
            <person name="Lipzen A."/>
            <person name="Lundell T."/>
            <person name="Morin E."/>
            <person name="Murat C."/>
            <person name="Sun H."/>
            <person name="Tunlid A."/>
            <person name="Henrissat B."/>
            <person name="Grigoriev I.V."/>
            <person name="Hibbett D.S."/>
            <person name="Martin F."/>
            <person name="Nordberg H.P."/>
            <person name="Cantor M.N."/>
            <person name="Hua S.X."/>
        </authorList>
    </citation>
    <scope>NUCLEOTIDE SEQUENCE [LARGE SCALE GENOMIC DNA]</scope>
    <source>
        <strain evidence="1 2">F 1598</strain>
    </source>
</reference>
<evidence type="ECO:0000313" key="2">
    <source>
        <dbReference type="Proteomes" id="UP000054166"/>
    </source>
</evidence>
<evidence type="ECO:0000313" key="1">
    <source>
        <dbReference type="EMBL" id="KIM88569.1"/>
    </source>
</evidence>
<sequence>MVVLAFSPGDLPGYIVSSGSSTDWLFCPQDLVQEVQQSRSKSEILQDVAIGCNGHWFLKTNKFNYYNSVSLSGTVNSVGVFLRATPGRSIQAIQHFAFMPDPLGYYCVYRNNDGKDRAVWSRLPTSLQKHLDSVVDQCLRRNTYANGSLVPVPLMRCSVGHNESWVVVQDNGRLDFCGVSTNLGKRLKSTARGCVKQVVLSFTALDQYFIEHVDGTTHYGMPRAWHAVIDSHEVNSARPTVQVSQIPTYEDAVTNEYVASNISSRGIIEQHAGPSREVSREADMDFQISFKPPLQGIFYMPGDEINGWVKCRSSCFNRGTAASINSVRRGDYQSHHQCL</sequence>
<gene>
    <name evidence="1" type="ORF">PILCRDRAFT_230571</name>
</gene>
<accession>A0A0C3GA11</accession>
<dbReference type="Proteomes" id="UP000054166">
    <property type="component" value="Unassembled WGS sequence"/>
</dbReference>
<organism evidence="1 2">
    <name type="scientific">Piloderma croceum (strain F 1598)</name>
    <dbReference type="NCBI Taxonomy" id="765440"/>
    <lineage>
        <taxon>Eukaryota</taxon>
        <taxon>Fungi</taxon>
        <taxon>Dikarya</taxon>
        <taxon>Basidiomycota</taxon>
        <taxon>Agaricomycotina</taxon>
        <taxon>Agaricomycetes</taxon>
        <taxon>Agaricomycetidae</taxon>
        <taxon>Atheliales</taxon>
        <taxon>Atheliaceae</taxon>
        <taxon>Piloderma</taxon>
    </lineage>
</organism>
<proteinExistence type="predicted"/>
<dbReference type="HOGENOM" id="CLU_819178_0_0_1"/>
<dbReference type="OrthoDB" id="4764735at2759"/>
<dbReference type="InParanoid" id="A0A0C3GA11"/>
<dbReference type="AlphaFoldDB" id="A0A0C3GA11"/>
<dbReference type="EMBL" id="KN832976">
    <property type="protein sequence ID" value="KIM88569.1"/>
    <property type="molecule type" value="Genomic_DNA"/>
</dbReference>
<name>A0A0C3GA11_PILCF</name>
<keyword evidence="2" id="KW-1185">Reference proteome</keyword>